<gene>
    <name evidence="7" type="primary">sigK</name>
    <name evidence="7" type="ORF">H9812_01960</name>
</gene>
<dbReference type="InterPro" id="IPR013325">
    <property type="entry name" value="RNA_pol_sigma_r2"/>
</dbReference>
<dbReference type="GO" id="GO:0003677">
    <property type="term" value="F:DNA binding"/>
    <property type="evidence" value="ECO:0007669"/>
    <property type="project" value="UniProtKB-KW"/>
</dbReference>
<organism evidence="7 8">
    <name type="scientific">Candidatus Gallimonas intestinigallinarum</name>
    <dbReference type="NCBI Taxonomy" id="2838604"/>
    <lineage>
        <taxon>Bacteria</taxon>
        <taxon>Bacillati</taxon>
        <taxon>Bacillota</taxon>
        <taxon>Clostridia</taxon>
        <taxon>Candidatus Gallimonas</taxon>
    </lineage>
</organism>
<protein>
    <submittedName>
        <fullName evidence="7">RNA polymerase sporulation sigma factor SigK</fullName>
    </submittedName>
</protein>
<dbReference type="InterPro" id="IPR000943">
    <property type="entry name" value="RNA_pol_sigma70"/>
</dbReference>
<dbReference type="PIRSF" id="PIRSF000770">
    <property type="entry name" value="RNA_pol_sigma-SigE/K"/>
    <property type="match status" value="1"/>
</dbReference>
<evidence type="ECO:0000256" key="5">
    <source>
        <dbReference type="ARBA" id="ARBA00023163"/>
    </source>
</evidence>
<dbReference type="InterPro" id="IPR036388">
    <property type="entry name" value="WH-like_DNA-bd_sf"/>
</dbReference>
<reference evidence="7" key="1">
    <citation type="journal article" date="2021" name="PeerJ">
        <title>Extensive microbial diversity within the chicken gut microbiome revealed by metagenomics and culture.</title>
        <authorList>
            <person name="Gilroy R."/>
            <person name="Ravi A."/>
            <person name="Getino M."/>
            <person name="Pursley I."/>
            <person name="Horton D.L."/>
            <person name="Alikhan N.F."/>
            <person name="Baker D."/>
            <person name="Gharbi K."/>
            <person name="Hall N."/>
            <person name="Watson M."/>
            <person name="Adriaenssens E.M."/>
            <person name="Foster-Nyarko E."/>
            <person name="Jarju S."/>
            <person name="Secka A."/>
            <person name="Antonio M."/>
            <person name="Oren A."/>
            <person name="Chaudhuri R.R."/>
            <person name="La Ragione R."/>
            <person name="Hildebrand F."/>
            <person name="Pallen M.J."/>
        </authorList>
    </citation>
    <scope>NUCLEOTIDE SEQUENCE</scope>
    <source>
        <strain evidence="7">CHK33-5263</strain>
    </source>
</reference>
<dbReference type="Proteomes" id="UP000824044">
    <property type="component" value="Unassembled WGS sequence"/>
</dbReference>
<feature type="domain" description="RNA polymerase sigma-70" evidence="6">
    <location>
        <begin position="75"/>
        <end position="88"/>
    </location>
</feature>
<evidence type="ECO:0000313" key="8">
    <source>
        <dbReference type="Proteomes" id="UP000824044"/>
    </source>
</evidence>
<dbReference type="AlphaFoldDB" id="A0A9D2IVD8"/>
<dbReference type="PANTHER" id="PTHR30376:SF3">
    <property type="entry name" value="RNA POLYMERASE SIGMA FACTOR RPOH"/>
    <property type="match status" value="1"/>
</dbReference>
<comment type="similarity">
    <text evidence="1">Belongs to the sigma-70 factor family.</text>
</comment>
<evidence type="ECO:0000256" key="4">
    <source>
        <dbReference type="ARBA" id="ARBA00023125"/>
    </source>
</evidence>
<reference evidence="7" key="2">
    <citation type="submission" date="2021-04" db="EMBL/GenBank/DDBJ databases">
        <authorList>
            <person name="Gilroy R."/>
        </authorList>
    </citation>
    <scope>NUCLEOTIDE SEQUENCE</scope>
    <source>
        <strain evidence="7">CHK33-5263</strain>
    </source>
</reference>
<accession>A0A9D2IVD8</accession>
<dbReference type="InterPro" id="IPR007627">
    <property type="entry name" value="RNA_pol_sigma70_r2"/>
</dbReference>
<evidence type="ECO:0000256" key="2">
    <source>
        <dbReference type="ARBA" id="ARBA00023015"/>
    </source>
</evidence>
<proteinExistence type="inferred from homology"/>
<keyword evidence="2" id="KW-0805">Transcription regulation</keyword>
<comment type="caution">
    <text evidence="7">The sequence shown here is derived from an EMBL/GenBank/DDBJ whole genome shotgun (WGS) entry which is preliminary data.</text>
</comment>
<evidence type="ECO:0000313" key="7">
    <source>
        <dbReference type="EMBL" id="HIZ24225.1"/>
    </source>
</evidence>
<dbReference type="InterPro" id="IPR014284">
    <property type="entry name" value="RNA_pol_sigma-70_dom"/>
</dbReference>
<dbReference type="NCBIfam" id="TIGR02937">
    <property type="entry name" value="sigma70-ECF"/>
    <property type="match status" value="1"/>
</dbReference>
<keyword evidence="3" id="KW-0731">Sigma factor</keyword>
<dbReference type="SUPFAM" id="SSF88659">
    <property type="entry name" value="Sigma3 and sigma4 domains of RNA polymerase sigma factors"/>
    <property type="match status" value="1"/>
</dbReference>
<dbReference type="PRINTS" id="PR00046">
    <property type="entry name" value="SIGMA70FCT"/>
</dbReference>
<evidence type="ECO:0000256" key="1">
    <source>
        <dbReference type="ARBA" id="ARBA00007788"/>
    </source>
</evidence>
<dbReference type="Pfam" id="PF04545">
    <property type="entry name" value="Sigma70_r4"/>
    <property type="match status" value="1"/>
</dbReference>
<dbReference type="CDD" id="cd06171">
    <property type="entry name" value="Sigma70_r4"/>
    <property type="match status" value="1"/>
</dbReference>
<dbReference type="SUPFAM" id="SSF88946">
    <property type="entry name" value="Sigma2 domain of RNA polymerase sigma factors"/>
    <property type="match status" value="1"/>
</dbReference>
<dbReference type="NCBIfam" id="NF004471">
    <property type="entry name" value="PRK05803.1"/>
    <property type="match status" value="1"/>
</dbReference>
<evidence type="ECO:0000256" key="3">
    <source>
        <dbReference type="ARBA" id="ARBA00023082"/>
    </source>
</evidence>
<keyword evidence="5" id="KW-0804">Transcription</keyword>
<dbReference type="PANTHER" id="PTHR30376">
    <property type="entry name" value="SIGMA FACTOR RPOH HEAT SHOCK RELATED"/>
    <property type="match status" value="1"/>
</dbReference>
<evidence type="ECO:0000259" key="6">
    <source>
        <dbReference type="PROSITE" id="PS00715"/>
    </source>
</evidence>
<dbReference type="Gene3D" id="1.10.10.10">
    <property type="entry name" value="Winged helix-like DNA-binding domain superfamily/Winged helix DNA-binding domain"/>
    <property type="match status" value="1"/>
</dbReference>
<keyword evidence="4" id="KW-0238">DNA-binding</keyword>
<dbReference type="Gene3D" id="1.20.120.1810">
    <property type="match status" value="1"/>
</dbReference>
<dbReference type="InterPro" id="IPR013324">
    <property type="entry name" value="RNA_pol_sigma_r3/r4-like"/>
</dbReference>
<dbReference type="GO" id="GO:0016987">
    <property type="term" value="F:sigma factor activity"/>
    <property type="evidence" value="ECO:0007669"/>
    <property type="project" value="UniProtKB-KW"/>
</dbReference>
<dbReference type="InterPro" id="IPR007630">
    <property type="entry name" value="RNA_pol_sigma70_r4"/>
</dbReference>
<dbReference type="InterPro" id="IPR050813">
    <property type="entry name" value="Sigma-70_Factor"/>
</dbReference>
<sequence length="233" mass="26403">MLELLCRLMCRLFFFTGSVRDEGSYPRPLSPKEEAKYLALAREGDAAARDKLIRHNMRLVAHVVKKYTGAAETDDMISVGSIGLIKAINTYEPSRGTRLATYTARCIENEVLMFIRAGKKHKANVSLSDPVGTDKDGNELTIMDLLFEKEDKVFGSVEHSLMLEKFLSAVKRLLDERETQVICMRYALTGGAPMPQREVAQRLKISRSYVSRIEKHALEKLRAGLRREDFFAD</sequence>
<name>A0A9D2IVD8_9FIRM</name>
<dbReference type="EMBL" id="DXBS01000041">
    <property type="protein sequence ID" value="HIZ24225.1"/>
    <property type="molecule type" value="Genomic_DNA"/>
</dbReference>
<dbReference type="Pfam" id="PF04542">
    <property type="entry name" value="Sigma70_r2"/>
    <property type="match status" value="1"/>
</dbReference>
<dbReference type="GO" id="GO:0006352">
    <property type="term" value="P:DNA-templated transcription initiation"/>
    <property type="evidence" value="ECO:0007669"/>
    <property type="project" value="InterPro"/>
</dbReference>
<dbReference type="PROSITE" id="PS00715">
    <property type="entry name" value="SIGMA70_1"/>
    <property type="match status" value="1"/>
</dbReference>